<evidence type="ECO:0000256" key="12">
    <source>
        <dbReference type="ARBA" id="ARBA00022741"/>
    </source>
</evidence>
<dbReference type="Gene3D" id="3.30.565.10">
    <property type="entry name" value="Histidine kinase-like ATPase, C-terminal domain"/>
    <property type="match status" value="1"/>
</dbReference>
<dbReference type="SUPFAM" id="SSF47757">
    <property type="entry name" value="Chemotaxis receptor methyltransferase CheR, N-terminal domain"/>
    <property type="match status" value="1"/>
</dbReference>
<evidence type="ECO:0000256" key="9">
    <source>
        <dbReference type="ARBA" id="ARBA00022643"/>
    </source>
</evidence>
<evidence type="ECO:0000256" key="17">
    <source>
        <dbReference type="SAM" id="MobiDB-lite"/>
    </source>
</evidence>
<dbReference type="GO" id="GO:0032259">
    <property type="term" value="P:methylation"/>
    <property type="evidence" value="ECO:0007669"/>
    <property type="project" value="UniProtKB-KW"/>
</dbReference>
<dbReference type="EMBL" id="JAUSVV010000007">
    <property type="protein sequence ID" value="MDQ0443659.1"/>
    <property type="molecule type" value="Genomic_DNA"/>
</dbReference>
<evidence type="ECO:0000259" key="20">
    <source>
        <dbReference type="PROSITE" id="PS50123"/>
    </source>
</evidence>
<dbReference type="Gene3D" id="1.10.155.10">
    <property type="entry name" value="Chemotaxis receptor methyltransferase CheR, N-terminal domain"/>
    <property type="match status" value="1"/>
</dbReference>
<evidence type="ECO:0000259" key="18">
    <source>
        <dbReference type="PROSITE" id="PS50113"/>
    </source>
</evidence>
<dbReference type="InterPro" id="IPR029063">
    <property type="entry name" value="SAM-dependent_MTases_sf"/>
</dbReference>
<evidence type="ECO:0000256" key="8">
    <source>
        <dbReference type="ARBA" id="ARBA00022630"/>
    </source>
</evidence>
<dbReference type="SUPFAM" id="SSF52738">
    <property type="entry name" value="Methylesterase CheB, C-terminal domain"/>
    <property type="match status" value="1"/>
</dbReference>
<feature type="region of interest" description="Disordered" evidence="17">
    <location>
        <begin position="1"/>
        <end position="29"/>
    </location>
</feature>
<dbReference type="Pfam" id="PF01339">
    <property type="entry name" value="CheB_methylest"/>
    <property type="match status" value="1"/>
</dbReference>
<feature type="active site" evidence="15">
    <location>
        <position position="157"/>
    </location>
</feature>
<name>A0ABU0HMV0_9HYPH</name>
<gene>
    <name evidence="21" type="ORF">QO016_003164</name>
</gene>
<dbReference type="RefSeq" id="WP_238247646.1">
    <property type="nucleotide sequence ID" value="NZ_BPQX01000012.1"/>
</dbReference>
<evidence type="ECO:0000256" key="10">
    <source>
        <dbReference type="ARBA" id="ARBA00022679"/>
    </source>
</evidence>
<dbReference type="InterPro" id="IPR050903">
    <property type="entry name" value="Bact_Chemotaxis_MeTrfase"/>
</dbReference>
<keyword evidence="12" id="KW-0547">Nucleotide-binding</keyword>
<dbReference type="SMART" id="SM00091">
    <property type="entry name" value="PAS"/>
    <property type="match status" value="2"/>
</dbReference>
<evidence type="ECO:0000256" key="5">
    <source>
        <dbReference type="ARBA" id="ARBA00021740"/>
    </source>
</evidence>
<dbReference type="InterPro" id="IPR000780">
    <property type="entry name" value="CheR_MeTrfase"/>
</dbReference>
<dbReference type="EC" id="2.1.1.80" evidence="4"/>
<keyword evidence="7 21" id="KW-0489">Methyltransferase</keyword>
<dbReference type="Gene3D" id="3.40.50.180">
    <property type="entry name" value="Methylesterase CheB, C-terminal domain"/>
    <property type="match status" value="1"/>
</dbReference>
<dbReference type="EC" id="2.7.13.3" evidence="3"/>
<keyword evidence="8" id="KW-0285">Flavoprotein</keyword>
<dbReference type="SUPFAM" id="SSF53335">
    <property type="entry name" value="S-adenosyl-L-methionine-dependent methyltransferases"/>
    <property type="match status" value="1"/>
</dbReference>
<evidence type="ECO:0000313" key="22">
    <source>
        <dbReference type="Proteomes" id="UP001236369"/>
    </source>
</evidence>
<feature type="active site" evidence="15">
    <location>
        <position position="65"/>
    </location>
</feature>
<dbReference type="PANTHER" id="PTHR24422:SF27">
    <property type="entry name" value="PROTEIN-GLUTAMATE O-METHYLTRANSFERASE"/>
    <property type="match status" value="1"/>
</dbReference>
<dbReference type="Gene3D" id="3.30.450.20">
    <property type="entry name" value="PAS domain"/>
    <property type="match status" value="2"/>
</dbReference>
<dbReference type="PRINTS" id="PR00996">
    <property type="entry name" value="CHERMTFRASE"/>
</dbReference>
<dbReference type="Pfam" id="PF03705">
    <property type="entry name" value="CheR_N"/>
    <property type="match status" value="1"/>
</dbReference>
<keyword evidence="15 21" id="KW-0378">Hydrolase</keyword>
<evidence type="ECO:0000256" key="7">
    <source>
        <dbReference type="ARBA" id="ARBA00022603"/>
    </source>
</evidence>
<keyword evidence="14" id="KW-0067">ATP-binding</keyword>
<dbReference type="InterPro" id="IPR035965">
    <property type="entry name" value="PAS-like_dom_sf"/>
</dbReference>
<dbReference type="InterPro" id="IPR000673">
    <property type="entry name" value="Sig_transdc_resp-reg_Me-estase"/>
</dbReference>
<comment type="catalytic activity">
    <reaction evidence="1">
        <text>ATP + protein L-histidine = ADP + protein N-phospho-L-histidine.</text>
        <dbReference type="EC" id="2.7.13.3"/>
    </reaction>
</comment>
<feature type="coiled-coil region" evidence="16">
    <location>
        <begin position="656"/>
        <end position="722"/>
    </location>
</feature>
<keyword evidence="10 21" id="KW-0808">Transferase</keyword>
<dbReference type="SMART" id="SM00911">
    <property type="entry name" value="HWE_HK"/>
    <property type="match status" value="1"/>
</dbReference>
<keyword evidence="16" id="KW-0175">Coiled coil</keyword>
<evidence type="ECO:0000256" key="13">
    <source>
        <dbReference type="ARBA" id="ARBA00022777"/>
    </source>
</evidence>
<dbReference type="CDD" id="cd00130">
    <property type="entry name" value="PAS"/>
    <property type="match status" value="1"/>
</dbReference>
<evidence type="ECO:0000259" key="19">
    <source>
        <dbReference type="PROSITE" id="PS50122"/>
    </source>
</evidence>
<dbReference type="PROSITE" id="PS50113">
    <property type="entry name" value="PAC"/>
    <property type="match status" value="1"/>
</dbReference>
<evidence type="ECO:0000256" key="6">
    <source>
        <dbReference type="ARBA" id="ARBA00022553"/>
    </source>
</evidence>
<dbReference type="InterPro" id="IPR011102">
    <property type="entry name" value="Sig_transdc_His_kinase_HWE"/>
</dbReference>
<evidence type="ECO:0000256" key="3">
    <source>
        <dbReference type="ARBA" id="ARBA00012438"/>
    </source>
</evidence>
<comment type="caution">
    <text evidence="21">The sequence shown here is derived from an EMBL/GenBank/DDBJ whole genome shotgun (WGS) entry which is preliminary data.</text>
</comment>
<dbReference type="InterPro" id="IPR036890">
    <property type="entry name" value="HATPase_C_sf"/>
</dbReference>
<evidence type="ECO:0000256" key="14">
    <source>
        <dbReference type="ARBA" id="ARBA00022840"/>
    </source>
</evidence>
<dbReference type="Proteomes" id="UP001236369">
    <property type="component" value="Unassembled WGS sequence"/>
</dbReference>
<comment type="catalytic activity">
    <reaction evidence="2">
        <text>L-glutamyl-[protein] + S-adenosyl-L-methionine = [protein]-L-glutamate 5-O-methyl ester + S-adenosyl-L-homocysteine</text>
        <dbReference type="Rhea" id="RHEA:24452"/>
        <dbReference type="Rhea" id="RHEA-COMP:10208"/>
        <dbReference type="Rhea" id="RHEA-COMP:10311"/>
        <dbReference type="ChEBI" id="CHEBI:29973"/>
        <dbReference type="ChEBI" id="CHEBI:57856"/>
        <dbReference type="ChEBI" id="CHEBI:59789"/>
        <dbReference type="ChEBI" id="CHEBI:82795"/>
        <dbReference type="EC" id="2.1.1.80"/>
    </reaction>
</comment>
<dbReference type="CDD" id="cd16434">
    <property type="entry name" value="CheB-CheR_fusion"/>
    <property type="match status" value="1"/>
</dbReference>
<dbReference type="Pfam" id="PF13596">
    <property type="entry name" value="PAS_10"/>
    <property type="match status" value="1"/>
</dbReference>
<sequence length="1158" mass="127595">MHQDFLDDAGAGASEILDGPDKPAAEPFTGPVVGIGASAGGLEALREMLARARFPTGMAFVIVQHLDPNHESMLAQLLDRHTELEVLQCEGGERIQGDKVYIIPPGRGLAIQNGVLELTQFVQPRGLRRPIDDFFLSLAVDQQANAACVILSGTGADGTTGLRAVKEHGGVCVVQQPDSARYDGMPLSAVGTGLVDFVQPPGEIVDCLAAFFRRRHCTDGGEQADLVADHVDDLCRVIRTAVGHDFAGYKRTTLVRRVERRMHVLGLDSGRAYLARVRADGDECEALFRDLLINVTRFFRDPEMFEVLRERAIEPLLRTRNPDEDIRVWIPGCSSGEEAYSIAMLFADAARRMDVPAAVQIFATDIDERMLQIAREATYPAAALADIPAPLRERYILPHAERFTIAPEIRDLIRFSSHSLVKDPPFSRVDLLSCRNLLIYFDDRLQQSVVPLFHYAVRPGGYLFLGPSESVSRFEQLFPAIDPHARLFERPPGAPKYPIDLPGNSRRGEVPRGERQERRGGPAIADETVAVRRVVERYAPPSMVLNEDGGIIAAYGRLSRYFDFPVSRAGGTSAITLARPGLRDVIGPLLRQTRDARKRVVARDVSVRSEYGTQAIEAVCDPLPDGSMLLVLRDVGAFQPSSDLDMMEMDVGGDHVEALEEELLRTRYKLRSTVEELETTNEELKSSNEEMMSMNEELQSTNEELSTVNDELKTKVEQLTIANADLRNFFESTDLAVIVLDRSLRVRSFTAAATAIFPLQAGDRGRPLADVSSRLSGQDYLHDAQEVCAGGTVIQRRIVTRDGDRTLSLRVLPYRLQNGSVDGATLVLTDITEALALERQLAAERERLELAVKAGGIGVWEFNPDAGTIVFDSTAGGMFGLAPDMPHGTEALVARVFPEDREVLQSALADVSHRLDELEARLRVRAGKHASRHIRSYGRLTRSGDRKRIVGVCIDVSPEYALAETRDLMLREMNHRVKNLFAIIGGMISAGSRTHRDIGVFAADMRDRISALGRAHSLADPTGGQGMTDLAGLIAATLRPYRDHVPTTIDGPLVSIDWRHVSSLAMILHEWATNSVKYGALGSNDGSLMVTWERVEDGLVLTWNERVDLAAEPRVGRGFGSLLVEMSLRQLEASVERDHDRSGLRLILTLPGLVLTRS</sequence>
<evidence type="ECO:0000256" key="11">
    <source>
        <dbReference type="ARBA" id="ARBA00022691"/>
    </source>
</evidence>
<evidence type="ECO:0000256" key="16">
    <source>
        <dbReference type="SAM" id="Coils"/>
    </source>
</evidence>
<dbReference type="InterPro" id="IPR035909">
    <property type="entry name" value="CheB_C"/>
</dbReference>
<dbReference type="InterPro" id="IPR022641">
    <property type="entry name" value="CheR_N"/>
</dbReference>
<dbReference type="PROSITE" id="PS50122">
    <property type="entry name" value="CHEB"/>
    <property type="match status" value="1"/>
</dbReference>
<dbReference type="Pfam" id="PF07536">
    <property type="entry name" value="HWE_HK"/>
    <property type="match status" value="1"/>
</dbReference>
<dbReference type="InterPro" id="IPR000014">
    <property type="entry name" value="PAS"/>
</dbReference>
<dbReference type="GO" id="GO:0008983">
    <property type="term" value="F:protein-glutamate O-methyltransferase activity"/>
    <property type="evidence" value="ECO:0007669"/>
    <property type="project" value="UniProtKB-EC"/>
</dbReference>
<dbReference type="Gene3D" id="3.40.50.150">
    <property type="entry name" value="Vaccinia Virus protein VP39"/>
    <property type="match status" value="1"/>
</dbReference>
<dbReference type="SUPFAM" id="SSF55785">
    <property type="entry name" value="PYP-like sensor domain (PAS domain)"/>
    <property type="match status" value="2"/>
</dbReference>
<dbReference type="InterPro" id="IPR000700">
    <property type="entry name" value="PAS-assoc_C"/>
</dbReference>
<dbReference type="InterPro" id="IPR022642">
    <property type="entry name" value="CheR_C"/>
</dbReference>
<organism evidence="21 22">
    <name type="scientific">Methylobacterium persicinum</name>
    <dbReference type="NCBI Taxonomy" id="374426"/>
    <lineage>
        <taxon>Bacteria</taxon>
        <taxon>Pseudomonadati</taxon>
        <taxon>Pseudomonadota</taxon>
        <taxon>Alphaproteobacteria</taxon>
        <taxon>Hyphomicrobiales</taxon>
        <taxon>Methylobacteriaceae</taxon>
        <taxon>Methylobacterium</taxon>
    </lineage>
</organism>
<evidence type="ECO:0000256" key="1">
    <source>
        <dbReference type="ARBA" id="ARBA00000085"/>
    </source>
</evidence>
<accession>A0ABU0HMV0</accession>
<dbReference type="PANTHER" id="PTHR24422">
    <property type="entry name" value="CHEMOTAXIS PROTEIN METHYLTRANSFERASE"/>
    <property type="match status" value="1"/>
</dbReference>
<protein>
    <recommendedName>
        <fullName evidence="5">Blue-light-activated histidine kinase</fullName>
        <ecNumber evidence="4">2.1.1.80</ecNumber>
        <ecNumber evidence="3">2.7.13.3</ecNumber>
    </recommendedName>
</protein>
<keyword evidence="13" id="KW-0418">Kinase</keyword>
<keyword evidence="6" id="KW-0597">Phosphoprotein</keyword>
<dbReference type="GO" id="GO:0008984">
    <property type="term" value="F:protein-glutamate methylesterase activity"/>
    <property type="evidence" value="ECO:0007669"/>
    <property type="project" value="UniProtKB-EC"/>
</dbReference>
<feature type="active site" evidence="15">
    <location>
        <position position="38"/>
    </location>
</feature>
<feature type="region of interest" description="Disordered" evidence="17">
    <location>
        <begin position="498"/>
        <end position="520"/>
    </location>
</feature>
<feature type="domain" description="PAC" evidence="18">
    <location>
        <begin position="792"/>
        <end position="843"/>
    </location>
</feature>
<evidence type="ECO:0000313" key="21">
    <source>
        <dbReference type="EMBL" id="MDQ0443659.1"/>
    </source>
</evidence>
<feature type="domain" description="CheB-type methylesterase" evidence="19">
    <location>
        <begin position="27"/>
        <end position="215"/>
    </location>
</feature>
<keyword evidence="11" id="KW-0949">S-adenosyl-L-methionine</keyword>
<proteinExistence type="predicted"/>
<dbReference type="InterPro" id="IPR036804">
    <property type="entry name" value="CheR_N_sf"/>
</dbReference>
<dbReference type="SMART" id="SM00138">
    <property type="entry name" value="MeTrc"/>
    <property type="match status" value="1"/>
</dbReference>
<keyword evidence="15" id="KW-0145">Chemotaxis</keyword>
<evidence type="ECO:0000256" key="2">
    <source>
        <dbReference type="ARBA" id="ARBA00001541"/>
    </source>
</evidence>
<feature type="domain" description="CheR-type methyltransferase" evidence="20">
    <location>
        <begin position="219"/>
        <end position="489"/>
    </location>
</feature>
<keyword evidence="9" id="KW-0288">FMN</keyword>
<feature type="compositionally biased region" description="Basic and acidic residues" evidence="17">
    <location>
        <begin position="506"/>
        <end position="520"/>
    </location>
</feature>
<keyword evidence="22" id="KW-1185">Reference proteome</keyword>
<reference evidence="21 22" key="1">
    <citation type="submission" date="2023-07" db="EMBL/GenBank/DDBJ databases">
        <title>Genomic Encyclopedia of Type Strains, Phase IV (KMG-IV): sequencing the most valuable type-strain genomes for metagenomic binning, comparative biology and taxonomic classification.</title>
        <authorList>
            <person name="Goeker M."/>
        </authorList>
    </citation>
    <scope>NUCLEOTIDE SEQUENCE [LARGE SCALE GENOMIC DNA]</scope>
    <source>
        <strain evidence="21 22">DSM 19562</strain>
    </source>
</reference>
<evidence type="ECO:0000256" key="15">
    <source>
        <dbReference type="PROSITE-ProRule" id="PRU00050"/>
    </source>
</evidence>
<dbReference type="Pfam" id="PF01739">
    <property type="entry name" value="CheR"/>
    <property type="match status" value="1"/>
</dbReference>
<evidence type="ECO:0000256" key="4">
    <source>
        <dbReference type="ARBA" id="ARBA00012534"/>
    </source>
</evidence>
<dbReference type="PROSITE" id="PS50123">
    <property type="entry name" value="CHER"/>
    <property type="match status" value="1"/>
</dbReference>